<evidence type="ECO:0000313" key="2">
    <source>
        <dbReference type="Proteomes" id="UP001055811"/>
    </source>
</evidence>
<reference evidence="2" key="1">
    <citation type="journal article" date="2022" name="Mol. Ecol. Resour.">
        <title>The genomes of chicory, endive, great burdock and yacon provide insights into Asteraceae palaeo-polyploidization history and plant inulin production.</title>
        <authorList>
            <person name="Fan W."/>
            <person name="Wang S."/>
            <person name="Wang H."/>
            <person name="Wang A."/>
            <person name="Jiang F."/>
            <person name="Liu H."/>
            <person name="Zhao H."/>
            <person name="Xu D."/>
            <person name="Zhang Y."/>
        </authorList>
    </citation>
    <scope>NUCLEOTIDE SEQUENCE [LARGE SCALE GENOMIC DNA]</scope>
    <source>
        <strain evidence="2">cv. Punajuju</strain>
    </source>
</reference>
<sequence>MYRFPALSRVASAENETNPSYTWSSEHSTQHVNFVLCCPVKLAEDGNPPRSISNLIHLQILIISSRRNIFKPKSTWDIECLRHLYIKSGENLIEEVYSDCVHRVLENLQTISGVCPSTSCLVILSKTPNLRKLGIHGLLVSVSGVLEFPNITPLICLKALKLSNTMIYHSTVKLCSRVMFPERLTRLTLLNTALNWNDIRINGLLPNLEALKLNVNACIGQRWETSDTIFINLRFLKLQDLDIVKWEASSADFPRLERLVVRRCSRLEEIPTGIGEILTL</sequence>
<protein>
    <submittedName>
        <fullName evidence="1">Uncharacterized protein</fullName>
    </submittedName>
</protein>
<keyword evidence="2" id="KW-1185">Reference proteome</keyword>
<dbReference type="EMBL" id="CM042016">
    <property type="protein sequence ID" value="KAI3700087.1"/>
    <property type="molecule type" value="Genomic_DNA"/>
</dbReference>
<reference evidence="1 2" key="2">
    <citation type="journal article" date="2022" name="Mol. Ecol. Resour.">
        <title>The genomes of chicory, endive, great burdock and yacon provide insights into Asteraceae paleo-polyploidization history and plant inulin production.</title>
        <authorList>
            <person name="Fan W."/>
            <person name="Wang S."/>
            <person name="Wang H."/>
            <person name="Wang A."/>
            <person name="Jiang F."/>
            <person name="Liu H."/>
            <person name="Zhao H."/>
            <person name="Xu D."/>
            <person name="Zhang Y."/>
        </authorList>
    </citation>
    <scope>NUCLEOTIDE SEQUENCE [LARGE SCALE GENOMIC DNA]</scope>
    <source>
        <strain evidence="2">cv. Punajuju</strain>
        <tissue evidence="1">Leaves</tissue>
    </source>
</reference>
<comment type="caution">
    <text evidence="1">The sequence shown here is derived from an EMBL/GenBank/DDBJ whole genome shotgun (WGS) entry which is preliminary data.</text>
</comment>
<gene>
    <name evidence="1" type="ORF">L2E82_44703</name>
</gene>
<accession>A0ACB8ZPZ6</accession>
<evidence type="ECO:0000313" key="1">
    <source>
        <dbReference type="EMBL" id="KAI3700087.1"/>
    </source>
</evidence>
<proteinExistence type="predicted"/>
<organism evidence="1 2">
    <name type="scientific">Cichorium intybus</name>
    <name type="common">Chicory</name>
    <dbReference type="NCBI Taxonomy" id="13427"/>
    <lineage>
        <taxon>Eukaryota</taxon>
        <taxon>Viridiplantae</taxon>
        <taxon>Streptophyta</taxon>
        <taxon>Embryophyta</taxon>
        <taxon>Tracheophyta</taxon>
        <taxon>Spermatophyta</taxon>
        <taxon>Magnoliopsida</taxon>
        <taxon>eudicotyledons</taxon>
        <taxon>Gunneridae</taxon>
        <taxon>Pentapetalae</taxon>
        <taxon>asterids</taxon>
        <taxon>campanulids</taxon>
        <taxon>Asterales</taxon>
        <taxon>Asteraceae</taxon>
        <taxon>Cichorioideae</taxon>
        <taxon>Cichorieae</taxon>
        <taxon>Cichoriinae</taxon>
        <taxon>Cichorium</taxon>
    </lineage>
</organism>
<name>A0ACB8ZPZ6_CICIN</name>
<dbReference type="Proteomes" id="UP001055811">
    <property type="component" value="Linkage Group LG08"/>
</dbReference>